<feature type="domain" description="Core" evidence="4">
    <location>
        <begin position="48"/>
        <end position="152"/>
    </location>
</feature>
<dbReference type="RefSeq" id="XP_001010095.2">
    <property type="nucleotide sequence ID" value="XM_001010095.2"/>
</dbReference>
<dbReference type="Pfam" id="PF01521">
    <property type="entry name" value="Fe-S_biosyn"/>
    <property type="match status" value="1"/>
</dbReference>
<evidence type="ECO:0000256" key="1">
    <source>
        <dbReference type="ARBA" id="ARBA00005151"/>
    </source>
</evidence>
<dbReference type="InterPro" id="IPR050322">
    <property type="entry name" value="Fe-S_cluster_asmbl/transfer"/>
</dbReference>
<dbReference type="PANTHER" id="PTHR10072:SF41">
    <property type="entry name" value="IRON-SULFUR CLUSTER ASSEMBLY 1 HOMOLOG, MITOCHONDRIAL"/>
    <property type="match status" value="1"/>
</dbReference>
<keyword evidence="6" id="KW-1185">Reference proteome</keyword>
<dbReference type="InParanoid" id="Q22WZ6"/>
<dbReference type="PROSITE" id="PS01152">
    <property type="entry name" value="HESB"/>
    <property type="match status" value="1"/>
</dbReference>
<dbReference type="GO" id="GO:0051537">
    <property type="term" value="F:2 iron, 2 sulfur cluster binding"/>
    <property type="evidence" value="ECO:0007669"/>
    <property type="project" value="TreeGrafter"/>
</dbReference>
<dbReference type="InterPro" id="IPR016092">
    <property type="entry name" value="ATAP"/>
</dbReference>
<dbReference type="Gene3D" id="2.60.300.12">
    <property type="entry name" value="HesB-like domain"/>
    <property type="match status" value="1"/>
</dbReference>
<dbReference type="HOGENOM" id="CLU_069054_0_2_1"/>
<sequence length="156" mass="17692">MNSILKSFVKMPNFVQAQQLYKMPQYKFSEEVKVEAKKTTLRPKKAFLTLTDRAAARIKELMMKRTSEDVKGVKIGVRRRGCSGLTYTMNYCTSLSENKFDEIINDKGVTIVIDNKALMALVGTEMDWVEDDLKAEFVFNNPNSKGTCGCGESFHI</sequence>
<dbReference type="Proteomes" id="UP000009168">
    <property type="component" value="Unassembled WGS sequence"/>
</dbReference>
<dbReference type="GeneID" id="7826244"/>
<evidence type="ECO:0000313" key="6">
    <source>
        <dbReference type="Proteomes" id="UP000009168"/>
    </source>
</evidence>
<dbReference type="AlphaFoldDB" id="Q22WZ6"/>
<organism evidence="5 6">
    <name type="scientific">Tetrahymena thermophila (strain SB210)</name>
    <dbReference type="NCBI Taxonomy" id="312017"/>
    <lineage>
        <taxon>Eukaryota</taxon>
        <taxon>Sar</taxon>
        <taxon>Alveolata</taxon>
        <taxon>Ciliophora</taxon>
        <taxon>Intramacronucleata</taxon>
        <taxon>Oligohymenophorea</taxon>
        <taxon>Hymenostomatida</taxon>
        <taxon>Tetrahymenina</taxon>
        <taxon>Tetrahymenidae</taxon>
        <taxon>Tetrahymena</taxon>
    </lineage>
</organism>
<evidence type="ECO:0000313" key="5">
    <source>
        <dbReference type="EMBL" id="EAR89850.2"/>
    </source>
</evidence>
<keyword evidence="3" id="KW-0004">4Fe-4S</keyword>
<dbReference type="GO" id="GO:0051539">
    <property type="term" value="F:4 iron, 4 sulfur cluster binding"/>
    <property type="evidence" value="ECO:0007669"/>
    <property type="project" value="UniProtKB-KW"/>
</dbReference>
<comment type="similarity">
    <text evidence="2">Belongs to the HesB/IscA family.</text>
</comment>
<dbReference type="InterPro" id="IPR017870">
    <property type="entry name" value="FeS_cluster_insertion_CS"/>
</dbReference>
<evidence type="ECO:0000256" key="3">
    <source>
        <dbReference type="ARBA" id="ARBA00022485"/>
    </source>
</evidence>
<dbReference type="InterPro" id="IPR000361">
    <property type="entry name" value="ATAP_core_dom"/>
</dbReference>
<dbReference type="GO" id="GO:0016226">
    <property type="term" value="P:iron-sulfur cluster assembly"/>
    <property type="evidence" value="ECO:0007669"/>
    <property type="project" value="InterPro"/>
</dbReference>
<dbReference type="OrthoDB" id="333486at2759"/>
<dbReference type="KEGG" id="tet:TTHERM_00633570"/>
<dbReference type="eggNOG" id="KOG1120">
    <property type="taxonomic scope" value="Eukaryota"/>
</dbReference>
<dbReference type="SUPFAM" id="SSF89360">
    <property type="entry name" value="HesB-like domain"/>
    <property type="match status" value="1"/>
</dbReference>
<dbReference type="GO" id="GO:0005739">
    <property type="term" value="C:mitochondrion"/>
    <property type="evidence" value="ECO:0007669"/>
    <property type="project" value="TreeGrafter"/>
</dbReference>
<protein>
    <submittedName>
        <fullName evidence="5">Iron-sulfur cluster assembly accessory protein</fullName>
    </submittedName>
</protein>
<comment type="pathway">
    <text evidence="1">Cofactor biosynthesis; iron-sulfur cluster biosynthesis.</text>
</comment>
<keyword evidence="3" id="KW-0479">Metal-binding</keyword>
<dbReference type="PANTHER" id="PTHR10072">
    <property type="entry name" value="IRON-SULFUR CLUSTER ASSEMBLY PROTEIN"/>
    <property type="match status" value="1"/>
</dbReference>
<reference evidence="6" key="1">
    <citation type="journal article" date="2006" name="PLoS Biol.">
        <title>Macronuclear genome sequence of the ciliate Tetrahymena thermophila, a model eukaryote.</title>
        <authorList>
            <person name="Eisen J.A."/>
            <person name="Coyne R.S."/>
            <person name="Wu M."/>
            <person name="Wu D."/>
            <person name="Thiagarajan M."/>
            <person name="Wortman J.R."/>
            <person name="Badger J.H."/>
            <person name="Ren Q."/>
            <person name="Amedeo P."/>
            <person name="Jones K.M."/>
            <person name="Tallon L.J."/>
            <person name="Delcher A.L."/>
            <person name="Salzberg S.L."/>
            <person name="Silva J.C."/>
            <person name="Haas B.J."/>
            <person name="Majoros W.H."/>
            <person name="Farzad M."/>
            <person name="Carlton J.M."/>
            <person name="Smith R.K. Jr."/>
            <person name="Garg J."/>
            <person name="Pearlman R.E."/>
            <person name="Karrer K.M."/>
            <person name="Sun L."/>
            <person name="Manning G."/>
            <person name="Elde N.C."/>
            <person name="Turkewitz A.P."/>
            <person name="Asai D.J."/>
            <person name="Wilkes D.E."/>
            <person name="Wang Y."/>
            <person name="Cai H."/>
            <person name="Collins K."/>
            <person name="Stewart B.A."/>
            <person name="Lee S.R."/>
            <person name="Wilamowska K."/>
            <person name="Weinberg Z."/>
            <person name="Ruzzo W.L."/>
            <person name="Wloga D."/>
            <person name="Gaertig J."/>
            <person name="Frankel J."/>
            <person name="Tsao C.-C."/>
            <person name="Gorovsky M.A."/>
            <person name="Keeling P.J."/>
            <person name="Waller R.F."/>
            <person name="Patron N.J."/>
            <person name="Cherry J.M."/>
            <person name="Stover N.A."/>
            <person name="Krieger C.J."/>
            <person name="del Toro C."/>
            <person name="Ryder H.F."/>
            <person name="Williamson S.C."/>
            <person name="Barbeau R.A."/>
            <person name="Hamilton E.P."/>
            <person name="Orias E."/>
        </authorList>
    </citation>
    <scope>NUCLEOTIDE SEQUENCE [LARGE SCALE GENOMIC DNA]</scope>
    <source>
        <strain evidence="6">SB210</strain>
    </source>
</reference>
<keyword evidence="3" id="KW-0411">Iron-sulfur</keyword>
<dbReference type="InterPro" id="IPR035903">
    <property type="entry name" value="HesB-like_dom_sf"/>
</dbReference>
<proteinExistence type="inferred from homology"/>
<gene>
    <name evidence="5" type="ORF">TTHERM_00633570</name>
</gene>
<name>Q22WZ6_TETTS</name>
<dbReference type="STRING" id="312017.Q22WZ6"/>
<keyword evidence="3" id="KW-0408">Iron</keyword>
<evidence type="ECO:0000256" key="2">
    <source>
        <dbReference type="ARBA" id="ARBA00006718"/>
    </source>
</evidence>
<accession>Q22WZ6</accession>
<dbReference type="NCBIfam" id="TIGR00049">
    <property type="entry name" value="iron-sulfur cluster assembly accessory protein"/>
    <property type="match status" value="1"/>
</dbReference>
<dbReference type="FunFam" id="2.60.300.12:FF:000001">
    <property type="entry name" value="Iron-binding protein IscA"/>
    <property type="match status" value="1"/>
</dbReference>
<dbReference type="EMBL" id="GG662809">
    <property type="protein sequence ID" value="EAR89850.2"/>
    <property type="molecule type" value="Genomic_DNA"/>
</dbReference>
<evidence type="ECO:0000259" key="4">
    <source>
        <dbReference type="Pfam" id="PF01521"/>
    </source>
</evidence>